<keyword evidence="2" id="KW-1185">Reference proteome</keyword>
<dbReference type="Proteomes" id="UP000019487">
    <property type="component" value="Unassembled WGS sequence"/>
</dbReference>
<sequence>MLVFRPQEASCHVNLELEMAASIPNKPMDSVNYSDCEYSSITGVETCAGTKKDGSKCGKMLAVVVR</sequence>
<dbReference type="HOGENOM" id="CLU_2832630_0_0_1"/>
<reference evidence="1 2" key="1">
    <citation type="journal article" date="2014" name="Genome Announc.">
        <title>Draft genome sequence of Sclerotinia borealis, a psychrophilic plant pathogenic fungus.</title>
        <authorList>
            <person name="Mardanov A.V."/>
            <person name="Beletsky A.V."/>
            <person name="Kadnikov V.V."/>
            <person name="Ignatov A.N."/>
            <person name="Ravin N.V."/>
        </authorList>
    </citation>
    <scope>NUCLEOTIDE SEQUENCE [LARGE SCALE GENOMIC DNA]</scope>
    <source>
        <strain evidence="2">F-4157</strain>
    </source>
</reference>
<dbReference type="EMBL" id="AYSA01000004">
    <property type="protein sequence ID" value="ESZ99490.1"/>
    <property type="molecule type" value="Genomic_DNA"/>
</dbReference>
<dbReference type="AlphaFoldDB" id="W9CXY6"/>
<evidence type="ECO:0000313" key="2">
    <source>
        <dbReference type="Proteomes" id="UP000019487"/>
    </source>
</evidence>
<organism evidence="1 2">
    <name type="scientific">Sclerotinia borealis (strain F-4128)</name>
    <dbReference type="NCBI Taxonomy" id="1432307"/>
    <lineage>
        <taxon>Eukaryota</taxon>
        <taxon>Fungi</taxon>
        <taxon>Dikarya</taxon>
        <taxon>Ascomycota</taxon>
        <taxon>Pezizomycotina</taxon>
        <taxon>Leotiomycetes</taxon>
        <taxon>Helotiales</taxon>
        <taxon>Sclerotiniaceae</taxon>
        <taxon>Sclerotinia</taxon>
    </lineage>
</organism>
<comment type="caution">
    <text evidence="1">The sequence shown here is derived from an EMBL/GenBank/DDBJ whole genome shotgun (WGS) entry which is preliminary data.</text>
</comment>
<protein>
    <submittedName>
        <fullName evidence="1">Uncharacterized protein</fullName>
    </submittedName>
</protein>
<name>W9CXY6_SCLBF</name>
<evidence type="ECO:0000313" key="1">
    <source>
        <dbReference type="EMBL" id="ESZ99490.1"/>
    </source>
</evidence>
<gene>
    <name evidence="1" type="ORF">SBOR_0055</name>
</gene>
<proteinExistence type="predicted"/>
<accession>W9CXY6</accession>